<name>A0AAV7N6N7_PLEWA</name>
<sequence length="127" mass="13931">MESMEARGQLLCAGHKYTRRGEGEREPSWQPHCSEEGRAWVCRDPDVPAPLLELTLALGEQGRQAERRRQVRLQGPLCVTAVTAASNADGQSSLLEEAHSVTGRDPRGDRKNPGGREDCKVPSVSQL</sequence>
<comment type="caution">
    <text evidence="2">The sequence shown here is derived from an EMBL/GenBank/DDBJ whole genome shotgun (WGS) entry which is preliminary data.</text>
</comment>
<evidence type="ECO:0000256" key="1">
    <source>
        <dbReference type="SAM" id="MobiDB-lite"/>
    </source>
</evidence>
<evidence type="ECO:0000313" key="2">
    <source>
        <dbReference type="EMBL" id="KAJ1110904.1"/>
    </source>
</evidence>
<feature type="compositionally biased region" description="Basic and acidic residues" evidence="1">
    <location>
        <begin position="96"/>
        <end position="120"/>
    </location>
</feature>
<feature type="region of interest" description="Disordered" evidence="1">
    <location>
        <begin position="86"/>
        <end position="127"/>
    </location>
</feature>
<dbReference type="Proteomes" id="UP001066276">
    <property type="component" value="Chromosome 9"/>
</dbReference>
<proteinExistence type="predicted"/>
<dbReference type="EMBL" id="JANPWB010000013">
    <property type="protein sequence ID" value="KAJ1110904.1"/>
    <property type="molecule type" value="Genomic_DNA"/>
</dbReference>
<dbReference type="AlphaFoldDB" id="A0AAV7N6N7"/>
<reference evidence="2" key="1">
    <citation type="journal article" date="2022" name="bioRxiv">
        <title>Sequencing and chromosome-scale assembly of the giantPleurodeles waltlgenome.</title>
        <authorList>
            <person name="Brown T."/>
            <person name="Elewa A."/>
            <person name="Iarovenko S."/>
            <person name="Subramanian E."/>
            <person name="Araus A.J."/>
            <person name="Petzold A."/>
            <person name="Susuki M."/>
            <person name="Suzuki K.-i.T."/>
            <person name="Hayashi T."/>
            <person name="Toyoda A."/>
            <person name="Oliveira C."/>
            <person name="Osipova E."/>
            <person name="Leigh N.D."/>
            <person name="Simon A."/>
            <person name="Yun M.H."/>
        </authorList>
    </citation>
    <scope>NUCLEOTIDE SEQUENCE</scope>
    <source>
        <strain evidence="2">20211129_DDA</strain>
        <tissue evidence="2">Liver</tissue>
    </source>
</reference>
<protein>
    <submittedName>
        <fullName evidence="2">Uncharacterized protein</fullName>
    </submittedName>
</protein>
<accession>A0AAV7N6N7</accession>
<gene>
    <name evidence="2" type="ORF">NDU88_008250</name>
</gene>
<evidence type="ECO:0000313" key="3">
    <source>
        <dbReference type="Proteomes" id="UP001066276"/>
    </source>
</evidence>
<keyword evidence="3" id="KW-1185">Reference proteome</keyword>
<organism evidence="2 3">
    <name type="scientific">Pleurodeles waltl</name>
    <name type="common">Iberian ribbed newt</name>
    <dbReference type="NCBI Taxonomy" id="8319"/>
    <lineage>
        <taxon>Eukaryota</taxon>
        <taxon>Metazoa</taxon>
        <taxon>Chordata</taxon>
        <taxon>Craniata</taxon>
        <taxon>Vertebrata</taxon>
        <taxon>Euteleostomi</taxon>
        <taxon>Amphibia</taxon>
        <taxon>Batrachia</taxon>
        <taxon>Caudata</taxon>
        <taxon>Salamandroidea</taxon>
        <taxon>Salamandridae</taxon>
        <taxon>Pleurodelinae</taxon>
        <taxon>Pleurodeles</taxon>
    </lineage>
</organism>